<dbReference type="STRING" id="697281.Mahau_2204"/>
<dbReference type="eggNOG" id="COG2254">
    <property type="taxonomic scope" value="Bacteria"/>
</dbReference>
<dbReference type="GO" id="GO:0016787">
    <property type="term" value="F:hydrolase activity"/>
    <property type="evidence" value="ECO:0007669"/>
    <property type="project" value="UniProtKB-KW"/>
</dbReference>
<dbReference type="KEGG" id="mas:Mahau_2204"/>
<evidence type="ECO:0000256" key="9">
    <source>
        <dbReference type="ARBA" id="ARBA00023118"/>
    </source>
</evidence>
<keyword evidence="4" id="KW-0479">Metal-binding</keyword>
<keyword evidence="7" id="KW-0347">Helicase</keyword>
<dbReference type="InterPro" id="IPR038257">
    <property type="entry name" value="CRISPR-assoc_Cas3_HD_sf"/>
</dbReference>
<dbReference type="PROSITE" id="PS51194">
    <property type="entry name" value="HELICASE_CTER"/>
    <property type="match status" value="1"/>
</dbReference>
<dbReference type="Pfam" id="PF00270">
    <property type="entry name" value="DEAD"/>
    <property type="match status" value="1"/>
</dbReference>
<dbReference type="PROSITE" id="PS51643">
    <property type="entry name" value="HD_CAS3"/>
    <property type="match status" value="1"/>
</dbReference>
<keyword evidence="9" id="KW-0051">Antiviral defense</keyword>
<feature type="domain" description="Helicase C-terminal" evidence="11">
    <location>
        <begin position="503"/>
        <end position="671"/>
    </location>
</feature>
<dbReference type="InterPro" id="IPR054712">
    <property type="entry name" value="Cas3-like_dom"/>
</dbReference>
<evidence type="ECO:0000259" key="10">
    <source>
        <dbReference type="PROSITE" id="PS51192"/>
    </source>
</evidence>
<dbReference type="GO" id="GO:0003676">
    <property type="term" value="F:nucleic acid binding"/>
    <property type="evidence" value="ECO:0007669"/>
    <property type="project" value="InterPro"/>
</dbReference>
<evidence type="ECO:0000259" key="12">
    <source>
        <dbReference type="PROSITE" id="PS51643"/>
    </source>
</evidence>
<dbReference type="NCBIfam" id="TIGR01587">
    <property type="entry name" value="cas3_core"/>
    <property type="match status" value="1"/>
</dbReference>
<keyword evidence="8" id="KW-0067">ATP-binding</keyword>
<dbReference type="InterPro" id="IPR027417">
    <property type="entry name" value="P-loop_NTPase"/>
</dbReference>
<dbReference type="GO" id="GO:0005524">
    <property type="term" value="F:ATP binding"/>
    <property type="evidence" value="ECO:0007669"/>
    <property type="project" value="UniProtKB-KW"/>
</dbReference>
<reference evidence="13 14" key="2">
    <citation type="journal article" date="2011" name="Stand. Genomic Sci.">
        <title>Complete genome sequence of Mahella australiensis type strain (50-1 BON).</title>
        <authorList>
            <person name="Sikorski J."/>
            <person name="Teshima H."/>
            <person name="Nolan M."/>
            <person name="Lucas S."/>
            <person name="Hammon N."/>
            <person name="Deshpande S."/>
            <person name="Cheng J.F."/>
            <person name="Pitluck S."/>
            <person name="Liolios K."/>
            <person name="Pagani I."/>
            <person name="Ivanova N."/>
            <person name="Huntemann M."/>
            <person name="Mavromatis K."/>
            <person name="Ovchinikova G."/>
            <person name="Pati A."/>
            <person name="Tapia R."/>
            <person name="Han C."/>
            <person name="Goodwin L."/>
            <person name="Chen A."/>
            <person name="Palaniappan K."/>
            <person name="Land M."/>
            <person name="Hauser L."/>
            <person name="Ngatchou-Djao O.D."/>
            <person name="Rohde M."/>
            <person name="Pukall R."/>
            <person name="Spring S."/>
            <person name="Abt B."/>
            <person name="Goker M."/>
            <person name="Detter J.C."/>
            <person name="Woyke T."/>
            <person name="Bristow J."/>
            <person name="Markowitz V."/>
            <person name="Hugenholtz P."/>
            <person name="Eisen J.A."/>
            <person name="Kyrpides N.C."/>
            <person name="Klenk H.P."/>
            <person name="Lapidus A."/>
        </authorList>
    </citation>
    <scope>NUCLEOTIDE SEQUENCE [LARGE SCALE GENOMIC DNA]</scope>
    <source>
        <strain evidence="14">DSM 15567 / CIP 107919 / 50-1 BON</strain>
    </source>
</reference>
<dbReference type="RefSeq" id="WP_013781802.1">
    <property type="nucleotide sequence ID" value="NC_015520.1"/>
</dbReference>
<dbReference type="GO" id="GO:0036297">
    <property type="term" value="P:interstrand cross-link repair"/>
    <property type="evidence" value="ECO:0007669"/>
    <property type="project" value="TreeGrafter"/>
</dbReference>
<keyword evidence="3" id="KW-0540">Nuclease</keyword>
<evidence type="ECO:0000313" key="13">
    <source>
        <dbReference type="EMBL" id="AEE97375.1"/>
    </source>
</evidence>
<dbReference type="Proteomes" id="UP000008457">
    <property type="component" value="Chromosome"/>
</dbReference>
<reference evidence="14" key="1">
    <citation type="submission" date="2010-11" db="EMBL/GenBank/DDBJ databases">
        <title>The complete genome of Mahella australiensis DSM 15567.</title>
        <authorList>
            <consortium name="US DOE Joint Genome Institute (JGI-PGF)"/>
            <person name="Lucas S."/>
            <person name="Copeland A."/>
            <person name="Lapidus A."/>
            <person name="Bruce D."/>
            <person name="Goodwin L."/>
            <person name="Pitluck S."/>
            <person name="Kyrpides N."/>
            <person name="Mavromatis K."/>
            <person name="Pagani I."/>
            <person name="Ivanova N."/>
            <person name="Teshima H."/>
            <person name="Brettin T."/>
            <person name="Detter J.C."/>
            <person name="Han C."/>
            <person name="Tapia R."/>
            <person name="Land M."/>
            <person name="Hauser L."/>
            <person name="Markowitz V."/>
            <person name="Cheng J.-F."/>
            <person name="Hugenholtz P."/>
            <person name="Woyke T."/>
            <person name="Wu D."/>
            <person name="Spring S."/>
            <person name="Pukall R."/>
            <person name="Steenblock K."/>
            <person name="Schneider S."/>
            <person name="Klenk H.-P."/>
            <person name="Eisen J.A."/>
        </authorList>
    </citation>
    <scope>NUCLEOTIDE SEQUENCE [LARGE SCALE GENOMIC DNA]</scope>
    <source>
        <strain evidence="14">DSM 15567 / CIP 107919 / 50-1 BON</strain>
    </source>
</reference>
<dbReference type="GO" id="GO:0006289">
    <property type="term" value="P:nucleotide-excision repair"/>
    <property type="evidence" value="ECO:0007669"/>
    <property type="project" value="TreeGrafter"/>
</dbReference>
<dbReference type="HOGENOM" id="CLU_010123_1_1_9"/>
<evidence type="ECO:0000256" key="5">
    <source>
        <dbReference type="ARBA" id="ARBA00022741"/>
    </source>
</evidence>
<dbReference type="InterPro" id="IPR014001">
    <property type="entry name" value="Helicase_ATP-bd"/>
</dbReference>
<dbReference type="InterPro" id="IPR006474">
    <property type="entry name" value="Helicase_Cas3_CRISPR-ass_core"/>
</dbReference>
<sequence>MEFYSHITKDEQGNITRKKLLENHLREVAAQMERSIVGMPIDGAADVAKAAYLMGISHDFGKFTTYFQRYLLHGSKDGSLHFHGFISAVFVGYVMQKFWHSDKPHETYMPLISYFFVLHHHGNLGSLEDDVLTKSLLKGGAYATDKRWSDKINIFKTQLDDIKLHVHDIEQCYRDLGVDISVNEFIANWEDILRKLDLQRYKLMNKESSDVRIRVLMLGLMMYSELIDNDKMDAAQVEISQRKVLPADIIDTYRMKKFKNPAKPLDEMRNSIYQSVMSSIENAPLSQHLFTLTAPTGSGKTLTGLSAALKLRARIEQRLGYSPRIIYSLPFTSIIDQNYDVIKEILSQMDDFNGNEGLYLVKHHHLSELSYTRQGEEEPLDKALMLIESWQAEIVVTTFIQLFYTLVGYRNKFLKKYHNIIGSIIVLDEIQNVGVEYWPLINKVMNIMASEMGCYIILMTATKPLIFEDGSSMELVKAPEQYFKKLDRVSLLPIPITMTVDEMADKFMDIYDGEHSYLVVMNTIKSSIQLYDLIKDRIDIPILYLSTNIIPKHRNQRIKEIKEHTDRHEPIVVISTQVVEAGVDIDMDVVMRDIGPVDSIIQVAGRCKRSSMDDDGKVYVYKLVDKKDEGKGETLLAKRIYGSIHCMLALKMLERGTISEHAFYDMINEYFNELTFSESQQISDDIWEAFEHLRFSKDESDIVTVSSFSLIDNRPNYADVFIEIDDEARDIWEAYSENVLAQNDEAKRREARLRFKGKLDAYIISVPDKLAMGLQPNMAVSKDKTFWRLPLEGLDLFYDIETGFKRSLDMEVWMA</sequence>
<dbReference type="InterPro" id="IPR011545">
    <property type="entry name" value="DEAD/DEAH_box_helicase_dom"/>
</dbReference>
<protein>
    <submittedName>
        <fullName evidence="13">CRISPR-associated helicase Cas3</fullName>
    </submittedName>
</protein>
<evidence type="ECO:0000313" key="14">
    <source>
        <dbReference type="Proteomes" id="UP000008457"/>
    </source>
</evidence>
<dbReference type="SUPFAM" id="SSF52540">
    <property type="entry name" value="P-loop containing nucleoside triphosphate hydrolases"/>
    <property type="match status" value="1"/>
</dbReference>
<feature type="domain" description="Helicase ATP-binding" evidence="10">
    <location>
        <begin position="281"/>
        <end position="462"/>
    </location>
</feature>
<gene>
    <name evidence="13" type="ordered locus">Mahau_2204</name>
</gene>
<dbReference type="PROSITE" id="PS51192">
    <property type="entry name" value="HELICASE_ATP_BIND_1"/>
    <property type="match status" value="1"/>
</dbReference>
<accession>F4A3C0</accession>
<dbReference type="NCBIfam" id="TIGR01596">
    <property type="entry name" value="cas3_HD"/>
    <property type="match status" value="1"/>
</dbReference>
<dbReference type="Gene3D" id="1.10.3210.30">
    <property type="match status" value="1"/>
</dbReference>
<dbReference type="GO" id="GO:0046872">
    <property type="term" value="F:metal ion binding"/>
    <property type="evidence" value="ECO:0007669"/>
    <property type="project" value="UniProtKB-KW"/>
</dbReference>
<dbReference type="PANTHER" id="PTHR47957:SF3">
    <property type="entry name" value="ATP-DEPENDENT HELICASE HRQ1"/>
    <property type="match status" value="1"/>
</dbReference>
<comment type="similarity">
    <text evidence="2">In the central section; belongs to the CRISPR-associated helicase Cas3 family.</text>
</comment>
<dbReference type="EMBL" id="CP002360">
    <property type="protein sequence ID" value="AEE97375.1"/>
    <property type="molecule type" value="Genomic_DNA"/>
</dbReference>
<dbReference type="InterPro" id="IPR006483">
    <property type="entry name" value="CRISPR-assoc_Cas3_HD"/>
</dbReference>
<evidence type="ECO:0000259" key="11">
    <source>
        <dbReference type="PROSITE" id="PS51194"/>
    </source>
</evidence>
<dbReference type="OrthoDB" id="9810236at2"/>
<keyword evidence="5" id="KW-0547">Nucleotide-binding</keyword>
<dbReference type="PANTHER" id="PTHR47957">
    <property type="entry name" value="ATP-DEPENDENT HELICASE HRQ1"/>
    <property type="match status" value="1"/>
</dbReference>
<evidence type="ECO:0000256" key="8">
    <source>
        <dbReference type="ARBA" id="ARBA00022840"/>
    </source>
</evidence>
<evidence type="ECO:0000256" key="6">
    <source>
        <dbReference type="ARBA" id="ARBA00022801"/>
    </source>
</evidence>
<dbReference type="AlphaFoldDB" id="F4A3C0"/>
<name>F4A3C0_MAHA5</name>
<comment type="similarity">
    <text evidence="1">In the N-terminal section; belongs to the CRISPR-associated nuclease Cas3-HD family.</text>
</comment>
<dbReference type="Gene3D" id="3.40.50.300">
    <property type="entry name" value="P-loop containing nucleotide triphosphate hydrolases"/>
    <property type="match status" value="2"/>
</dbReference>
<organism evidence="13 14">
    <name type="scientific">Mahella australiensis (strain DSM 15567 / CIP 107919 / 50-1 BON)</name>
    <dbReference type="NCBI Taxonomy" id="697281"/>
    <lineage>
        <taxon>Bacteria</taxon>
        <taxon>Bacillati</taxon>
        <taxon>Bacillota</taxon>
        <taxon>Clostridia</taxon>
        <taxon>Thermoanaerobacterales</taxon>
        <taxon>Thermoanaerobacterales Family IV. Incertae Sedis</taxon>
        <taxon>Mahella</taxon>
    </lineage>
</organism>
<keyword evidence="14" id="KW-1185">Reference proteome</keyword>
<evidence type="ECO:0000256" key="2">
    <source>
        <dbReference type="ARBA" id="ARBA00009046"/>
    </source>
</evidence>
<evidence type="ECO:0000256" key="7">
    <source>
        <dbReference type="ARBA" id="ARBA00022806"/>
    </source>
</evidence>
<keyword evidence="6" id="KW-0378">Hydrolase</keyword>
<evidence type="ECO:0000256" key="4">
    <source>
        <dbReference type="ARBA" id="ARBA00022723"/>
    </source>
</evidence>
<feature type="domain" description="HD Cas3-type" evidence="12">
    <location>
        <begin position="14"/>
        <end position="232"/>
    </location>
</feature>
<evidence type="ECO:0000256" key="1">
    <source>
        <dbReference type="ARBA" id="ARBA00006847"/>
    </source>
</evidence>
<dbReference type="GO" id="GO:0004518">
    <property type="term" value="F:nuclease activity"/>
    <property type="evidence" value="ECO:0007669"/>
    <property type="project" value="UniProtKB-KW"/>
</dbReference>
<dbReference type="InterPro" id="IPR001650">
    <property type="entry name" value="Helicase_C-like"/>
</dbReference>
<dbReference type="GO" id="GO:0043138">
    <property type="term" value="F:3'-5' DNA helicase activity"/>
    <property type="evidence" value="ECO:0007669"/>
    <property type="project" value="TreeGrafter"/>
</dbReference>
<dbReference type="CDD" id="cd09641">
    <property type="entry name" value="Cas3''_I"/>
    <property type="match status" value="1"/>
</dbReference>
<proteinExistence type="inferred from homology"/>
<dbReference type="CDD" id="cd17930">
    <property type="entry name" value="DEXHc_cas3"/>
    <property type="match status" value="1"/>
</dbReference>
<dbReference type="eggNOG" id="COG1203">
    <property type="taxonomic scope" value="Bacteria"/>
</dbReference>
<evidence type="ECO:0000256" key="3">
    <source>
        <dbReference type="ARBA" id="ARBA00022722"/>
    </source>
</evidence>
<dbReference type="Pfam" id="PF22590">
    <property type="entry name" value="Cas3-like_C_2"/>
    <property type="match status" value="1"/>
</dbReference>
<dbReference type="GO" id="GO:0051607">
    <property type="term" value="P:defense response to virus"/>
    <property type="evidence" value="ECO:0007669"/>
    <property type="project" value="UniProtKB-KW"/>
</dbReference>